<evidence type="ECO:0000313" key="2">
    <source>
        <dbReference type="EMBL" id="MEA5402601.1"/>
    </source>
</evidence>
<reference evidence="2 3" key="1">
    <citation type="submission" date="2023-12" db="EMBL/GenBank/DDBJ databases">
        <title>Novel species of the genus Arcicella isolated from rivers.</title>
        <authorList>
            <person name="Lu H."/>
        </authorList>
    </citation>
    <scope>NUCLEOTIDE SEQUENCE [LARGE SCALE GENOMIC DNA]</scope>
    <source>
        <strain evidence="2 3">DC2W</strain>
    </source>
</reference>
<proteinExistence type="predicted"/>
<comment type="caution">
    <text evidence="2">The sequence shown here is derived from an EMBL/GenBank/DDBJ whole genome shotgun (WGS) entry which is preliminary data.</text>
</comment>
<feature type="transmembrane region" description="Helical" evidence="1">
    <location>
        <begin position="20"/>
        <end position="41"/>
    </location>
</feature>
<protein>
    <recommendedName>
        <fullName evidence="4">SMODS-associating 2TM beta-strand rich effector domain-containing protein</fullName>
    </recommendedName>
</protein>
<gene>
    <name evidence="2" type="ORF">VB776_06730</name>
</gene>
<dbReference type="Proteomes" id="UP001303899">
    <property type="component" value="Unassembled WGS sequence"/>
</dbReference>
<evidence type="ECO:0000256" key="1">
    <source>
        <dbReference type="SAM" id="Phobius"/>
    </source>
</evidence>
<keyword evidence="3" id="KW-1185">Reference proteome</keyword>
<accession>A0ABU5S2C3</accession>
<sequence length="241" mass="27732">MSEQKKEKLETLQIVKTPVLATQALILMLAIILTPSLWFSMRLIFNPPKASDIVLAISVGTFASVMYLWILDVTSILPFRSQWISKAVWTVAISTILSTSAAIYRGYFVEDRYPYQGVWEVTYQDNSIQITLPTVISYSESSSTYQGYTGVQKIRTGIRYFNGGDCPQYFSIEIVDFNPDKNYIIFRRHIEDNSEEIRRDLIVEREGKLLESKTPKENVDIINKGIKNLAEPDKIRLMRRN</sequence>
<dbReference type="RefSeq" id="WP_323327300.1">
    <property type="nucleotide sequence ID" value="NZ_JAYGIL010000006.1"/>
</dbReference>
<name>A0ABU5S2C3_9BACT</name>
<keyword evidence="1" id="KW-0472">Membrane</keyword>
<organism evidence="2 3">
    <name type="scientific">Arcicella gelida</name>
    <dbReference type="NCBI Taxonomy" id="2984195"/>
    <lineage>
        <taxon>Bacteria</taxon>
        <taxon>Pseudomonadati</taxon>
        <taxon>Bacteroidota</taxon>
        <taxon>Cytophagia</taxon>
        <taxon>Cytophagales</taxon>
        <taxon>Flectobacillaceae</taxon>
        <taxon>Arcicella</taxon>
    </lineage>
</organism>
<evidence type="ECO:0000313" key="3">
    <source>
        <dbReference type="Proteomes" id="UP001303899"/>
    </source>
</evidence>
<keyword evidence="1" id="KW-0812">Transmembrane</keyword>
<feature type="transmembrane region" description="Helical" evidence="1">
    <location>
        <begin position="83"/>
        <end position="104"/>
    </location>
</feature>
<keyword evidence="1" id="KW-1133">Transmembrane helix</keyword>
<dbReference type="EMBL" id="JAYGIL010000006">
    <property type="protein sequence ID" value="MEA5402601.1"/>
    <property type="molecule type" value="Genomic_DNA"/>
</dbReference>
<evidence type="ECO:0008006" key="4">
    <source>
        <dbReference type="Google" id="ProtNLM"/>
    </source>
</evidence>
<feature type="transmembrane region" description="Helical" evidence="1">
    <location>
        <begin position="53"/>
        <end position="71"/>
    </location>
</feature>